<keyword evidence="2" id="KW-0472">Membrane</keyword>
<dbReference type="AlphaFoldDB" id="A0A1D1VBP6"/>
<evidence type="ECO:0000256" key="2">
    <source>
        <dbReference type="SAM" id="Phobius"/>
    </source>
</evidence>
<evidence type="ECO:0000313" key="4">
    <source>
        <dbReference type="Proteomes" id="UP000186922"/>
    </source>
</evidence>
<organism evidence="3 4">
    <name type="scientific">Ramazzottius varieornatus</name>
    <name type="common">Water bear</name>
    <name type="synonym">Tardigrade</name>
    <dbReference type="NCBI Taxonomy" id="947166"/>
    <lineage>
        <taxon>Eukaryota</taxon>
        <taxon>Metazoa</taxon>
        <taxon>Ecdysozoa</taxon>
        <taxon>Tardigrada</taxon>
        <taxon>Eutardigrada</taxon>
        <taxon>Parachela</taxon>
        <taxon>Hypsibioidea</taxon>
        <taxon>Ramazzottiidae</taxon>
        <taxon>Ramazzottius</taxon>
    </lineage>
</organism>
<dbReference type="EMBL" id="BDGG01000005">
    <property type="protein sequence ID" value="GAU99059.1"/>
    <property type="molecule type" value="Genomic_DNA"/>
</dbReference>
<keyword evidence="2" id="KW-1133">Transmembrane helix</keyword>
<sequence length="164" mass="19072">MKEAKTTSITPTTRTTRTKKINSQTGLHPFCTILERDSFGALGILFFRYWKDWMDAELRIYAFPLPSKFWDPQNGLAWGPRLAQNSFLRSISCLLVPTAKLHRRVFPGLFLSPESRSAPPRAGFSTNMENDIRNFLFHFRAIYFLCVFINHEITISLVIRFHRS</sequence>
<proteinExistence type="predicted"/>
<feature type="compositionally biased region" description="Low complexity" evidence="1">
    <location>
        <begin position="1"/>
        <end position="15"/>
    </location>
</feature>
<accession>A0A1D1VBP6</accession>
<dbReference type="Proteomes" id="UP000186922">
    <property type="component" value="Unassembled WGS sequence"/>
</dbReference>
<reference evidence="3 4" key="1">
    <citation type="journal article" date="2016" name="Nat. Commun.">
        <title>Extremotolerant tardigrade genome and improved radiotolerance of human cultured cells by tardigrade-unique protein.</title>
        <authorList>
            <person name="Hashimoto T."/>
            <person name="Horikawa D.D."/>
            <person name="Saito Y."/>
            <person name="Kuwahara H."/>
            <person name="Kozuka-Hata H."/>
            <person name="Shin-I T."/>
            <person name="Minakuchi Y."/>
            <person name="Ohishi K."/>
            <person name="Motoyama A."/>
            <person name="Aizu T."/>
            <person name="Enomoto A."/>
            <person name="Kondo K."/>
            <person name="Tanaka S."/>
            <person name="Hara Y."/>
            <person name="Koshikawa S."/>
            <person name="Sagara H."/>
            <person name="Miura T."/>
            <person name="Yokobori S."/>
            <person name="Miyagawa K."/>
            <person name="Suzuki Y."/>
            <person name="Kubo T."/>
            <person name="Oyama M."/>
            <person name="Kohara Y."/>
            <person name="Fujiyama A."/>
            <person name="Arakawa K."/>
            <person name="Katayama T."/>
            <person name="Toyoda A."/>
            <person name="Kunieda T."/>
        </authorList>
    </citation>
    <scope>NUCLEOTIDE SEQUENCE [LARGE SCALE GENOMIC DNA]</scope>
    <source>
        <strain evidence="3 4">YOKOZUNA-1</strain>
    </source>
</reference>
<comment type="caution">
    <text evidence="3">The sequence shown here is derived from an EMBL/GenBank/DDBJ whole genome shotgun (WGS) entry which is preliminary data.</text>
</comment>
<feature type="transmembrane region" description="Helical" evidence="2">
    <location>
        <begin position="141"/>
        <end position="161"/>
    </location>
</feature>
<evidence type="ECO:0000313" key="3">
    <source>
        <dbReference type="EMBL" id="GAU99059.1"/>
    </source>
</evidence>
<protein>
    <submittedName>
        <fullName evidence="3">Uncharacterized protein</fullName>
    </submittedName>
</protein>
<evidence type="ECO:0000256" key="1">
    <source>
        <dbReference type="SAM" id="MobiDB-lite"/>
    </source>
</evidence>
<name>A0A1D1VBP6_RAMVA</name>
<keyword evidence="2" id="KW-0812">Transmembrane</keyword>
<gene>
    <name evidence="3" type="primary">RvY_10112</name>
    <name evidence="3" type="synonym">RvY_10112.2</name>
    <name evidence="3" type="ORF">RvY_10112-2</name>
</gene>
<keyword evidence="4" id="KW-1185">Reference proteome</keyword>
<feature type="region of interest" description="Disordered" evidence="1">
    <location>
        <begin position="1"/>
        <end position="21"/>
    </location>
</feature>